<dbReference type="Proteomes" id="UP000285697">
    <property type="component" value="Unassembled WGS sequence"/>
</dbReference>
<dbReference type="Proteomes" id="UP000286137">
    <property type="component" value="Unassembled WGS sequence"/>
</dbReference>
<dbReference type="EMBL" id="QRIS01000059">
    <property type="protein sequence ID" value="RHG78462.1"/>
    <property type="molecule type" value="Genomic_DNA"/>
</dbReference>
<evidence type="ECO:0000313" key="5">
    <source>
        <dbReference type="EMBL" id="RGT40369.1"/>
    </source>
</evidence>
<protein>
    <submittedName>
        <fullName evidence="3">Uncharacterized protein</fullName>
    </submittedName>
</protein>
<keyword evidence="1" id="KW-1133">Transmembrane helix</keyword>
<name>A0A396GAS2_MEDGN</name>
<keyword evidence="1" id="KW-0472">Membrane</keyword>
<feature type="transmembrane region" description="Helical" evidence="1">
    <location>
        <begin position="58"/>
        <end position="78"/>
    </location>
</feature>
<evidence type="ECO:0000313" key="16">
    <source>
        <dbReference type="Proteomes" id="UP000286137"/>
    </source>
</evidence>
<feature type="transmembrane region" description="Helical" evidence="1">
    <location>
        <begin position="84"/>
        <end position="103"/>
    </location>
</feature>
<dbReference type="Proteomes" id="UP000283992">
    <property type="component" value="Unassembled WGS sequence"/>
</dbReference>
<evidence type="ECO:0000313" key="7">
    <source>
        <dbReference type="EMBL" id="RHG22334.1"/>
    </source>
</evidence>
<evidence type="ECO:0000256" key="1">
    <source>
        <dbReference type="SAM" id="Phobius"/>
    </source>
</evidence>
<dbReference type="EMBL" id="QSSX01000107">
    <property type="protein sequence ID" value="RGM15170.1"/>
    <property type="molecule type" value="Genomic_DNA"/>
</dbReference>
<evidence type="ECO:0000313" key="14">
    <source>
        <dbReference type="Proteomes" id="UP000284472"/>
    </source>
</evidence>
<dbReference type="EMBL" id="JAAIRM010000018">
    <property type="protein sequence ID" value="NSI19881.1"/>
    <property type="molecule type" value="Genomic_DNA"/>
</dbReference>
<evidence type="ECO:0000313" key="12">
    <source>
        <dbReference type="Proteomes" id="UP000283981"/>
    </source>
</evidence>
<feature type="transmembrane region" description="Helical" evidence="1">
    <location>
        <begin position="162"/>
        <end position="185"/>
    </location>
</feature>
<dbReference type="Proteomes" id="UP000284472">
    <property type="component" value="Unassembled WGS sequence"/>
</dbReference>
<reference evidence="2" key="3">
    <citation type="submission" date="2020-02" db="EMBL/GenBank/DDBJ databases">
        <authorList>
            <person name="Littmann E."/>
            <person name="Sorbara M."/>
        </authorList>
    </citation>
    <scope>NUCLEOTIDE SEQUENCE</scope>
    <source>
        <strain evidence="2">MSK.22.53</strain>
    </source>
</reference>
<evidence type="ECO:0000313" key="8">
    <source>
        <dbReference type="EMBL" id="RHG78462.1"/>
    </source>
</evidence>
<dbReference type="EMBL" id="QRIA01000001">
    <property type="protein sequence ID" value="RHG22334.1"/>
    <property type="molecule type" value="Genomic_DNA"/>
</dbReference>
<dbReference type="AlphaFoldDB" id="A0A396GAS2"/>
<evidence type="ECO:0000313" key="6">
    <source>
        <dbReference type="EMBL" id="RHD09498.1"/>
    </source>
</evidence>
<dbReference type="Proteomes" id="UP000283834">
    <property type="component" value="Unassembled WGS sequence"/>
</dbReference>
<dbReference type="Proteomes" id="UP000260808">
    <property type="component" value="Unassembled WGS sequence"/>
</dbReference>
<sequence length="199" mass="23455">MFEMSFQTEREMFFLERNRYIQVCRENEYAVLYYDNKEEKIIRYKTGKKFSFSLKYQLCILVTLYLGYLLNAKVYMVLAQNSCLKHFIAFLCLSIGYIGLLFFENDIAKKIKNEGVEVPYILSDELLQKGQKDLKTQKMIIYLWTLISVVILWIFYLTNLVMVLVLFLVSMIALSAMAAATRPVLRAKLYQAYTRKKGD</sequence>
<evidence type="ECO:0000313" key="10">
    <source>
        <dbReference type="Proteomes" id="UP000260808"/>
    </source>
</evidence>
<evidence type="ECO:0000313" key="13">
    <source>
        <dbReference type="Proteomes" id="UP000283992"/>
    </source>
</evidence>
<evidence type="ECO:0000313" key="2">
    <source>
        <dbReference type="EMBL" id="NSI19881.1"/>
    </source>
</evidence>
<keyword evidence="1" id="KW-0812">Transmembrane</keyword>
<dbReference type="Proteomes" id="UP001296643">
    <property type="component" value="Unassembled WGS sequence"/>
</dbReference>
<reference evidence="10 11" key="1">
    <citation type="submission" date="2018-08" db="EMBL/GenBank/DDBJ databases">
        <title>A genome reference for cultivated species of the human gut microbiota.</title>
        <authorList>
            <person name="Zou Y."/>
            <person name="Xue W."/>
            <person name="Luo G."/>
        </authorList>
    </citation>
    <scope>NUCLEOTIDE SEQUENCE [LARGE SCALE GENOMIC DNA]</scope>
    <source>
        <strain evidence="5 11">AF19-16AC</strain>
        <strain evidence="4 16">AF27-4BH</strain>
        <strain evidence="9 13">AM12-54</strain>
        <strain evidence="8 12">AM21-18</strain>
        <strain evidence="7 15">AM22-7AC</strain>
        <strain evidence="6 14">AM32-6</strain>
        <strain evidence="3 10">TF01-20-2</strain>
    </source>
</reference>
<evidence type="ECO:0000313" key="4">
    <source>
        <dbReference type="EMBL" id="RGQ65457.1"/>
    </source>
</evidence>
<dbReference type="Proteomes" id="UP000283981">
    <property type="component" value="Unassembled WGS sequence"/>
</dbReference>
<proteinExistence type="predicted"/>
<gene>
    <name evidence="9" type="ORF">DW142_11860</name>
    <name evidence="8" type="ORF">DW243_17740</name>
    <name evidence="7" type="ORF">DW270_00170</name>
    <name evidence="6" type="ORF">DW812_01780</name>
    <name evidence="5" type="ORF">DWX36_03885</name>
    <name evidence="4" type="ORF">DWY88_11965</name>
    <name evidence="3" type="ORF">DXC31_18110</name>
    <name evidence="2" type="ORF">G4958_11045</name>
</gene>
<organism evidence="3 10">
    <name type="scientific">Mediterraneibacter gnavus</name>
    <name type="common">Ruminococcus gnavus</name>
    <dbReference type="NCBI Taxonomy" id="33038"/>
    <lineage>
        <taxon>Bacteria</taxon>
        <taxon>Bacillati</taxon>
        <taxon>Bacillota</taxon>
        <taxon>Clostridia</taxon>
        <taxon>Lachnospirales</taxon>
        <taxon>Lachnospiraceae</taxon>
        <taxon>Mediterraneibacter</taxon>
    </lineage>
</organism>
<comment type="caution">
    <text evidence="3">The sequence shown here is derived from an EMBL/GenBank/DDBJ whole genome shotgun (WGS) entry which is preliminary data.</text>
</comment>
<feature type="transmembrane region" description="Helical" evidence="1">
    <location>
        <begin position="139"/>
        <end position="156"/>
    </location>
</feature>
<dbReference type="EMBL" id="QSIR01000001">
    <property type="protein sequence ID" value="RHD09498.1"/>
    <property type="molecule type" value="Genomic_DNA"/>
</dbReference>
<dbReference type="EMBL" id="QRWQ01000003">
    <property type="protein sequence ID" value="RGT40369.1"/>
    <property type="molecule type" value="Genomic_DNA"/>
</dbReference>
<reference evidence="2" key="2">
    <citation type="journal article" date="2020" name="Cell Host Microbe">
        <title>Functional and Genomic Variation between Human-Derived Isolates of Lachnospiraceae Reveals Inter- and Intra-Species Diversity.</title>
        <authorList>
            <person name="Sorbara M.T."/>
            <person name="Littmann E.R."/>
            <person name="Fontana E."/>
            <person name="Moody T.U."/>
            <person name="Kohout C.E."/>
            <person name="Gjonbalaj M."/>
            <person name="Eaton V."/>
            <person name="Seok R."/>
            <person name="Leiner I.M."/>
            <person name="Pamer E.G."/>
        </authorList>
    </citation>
    <scope>NUCLEOTIDE SEQUENCE</scope>
    <source>
        <strain evidence="2">MSK.22.53</strain>
    </source>
</reference>
<evidence type="ECO:0000313" key="15">
    <source>
        <dbReference type="Proteomes" id="UP000285697"/>
    </source>
</evidence>
<evidence type="ECO:0000313" key="11">
    <source>
        <dbReference type="Proteomes" id="UP000283834"/>
    </source>
</evidence>
<evidence type="ECO:0000313" key="3">
    <source>
        <dbReference type="EMBL" id="RGM15170.1"/>
    </source>
</evidence>
<evidence type="ECO:0000313" key="9">
    <source>
        <dbReference type="EMBL" id="RHJ09633.1"/>
    </source>
</evidence>
<dbReference type="EMBL" id="QRLN01000018">
    <property type="protein sequence ID" value="RHJ09633.1"/>
    <property type="molecule type" value="Genomic_DNA"/>
</dbReference>
<accession>A0A396GAS2</accession>
<dbReference type="EMBL" id="QRTJ01000025">
    <property type="protein sequence ID" value="RGQ65457.1"/>
    <property type="molecule type" value="Genomic_DNA"/>
</dbReference>